<evidence type="ECO:0000256" key="2">
    <source>
        <dbReference type="ARBA" id="ARBA00023125"/>
    </source>
</evidence>
<keyword evidence="2 4" id="KW-0238">DNA-binding</keyword>
<keyword evidence="1" id="KW-0805">Transcription regulation</keyword>
<dbReference type="InterPro" id="IPR009057">
    <property type="entry name" value="Homeodomain-like_sf"/>
</dbReference>
<feature type="region of interest" description="Disordered" evidence="5">
    <location>
        <begin position="192"/>
        <end position="214"/>
    </location>
</feature>
<dbReference type="InterPro" id="IPR036271">
    <property type="entry name" value="Tet_transcr_reg_TetR-rel_C_sf"/>
</dbReference>
<sequence length="214" mass="23739">MAGRAGDAELRADARRNRQLIIEAAQQLFLRDGADVPLEEIARRAGVGIGTLYRRFPDRNALIHAAGLAMLERLAELAESAWREEPDAWHALRRFLRGALELRLGALQSVIEPRLHAAMRAAPELREIRQRIIVLVERMIRHAHQDGALRPDVEPGDIALMMTMHVQLPGAAPDERAVRRVVEIMLDGLRAGDQPELPDGAMPIGAVQPDPVEP</sequence>
<evidence type="ECO:0000256" key="1">
    <source>
        <dbReference type="ARBA" id="ARBA00023015"/>
    </source>
</evidence>
<protein>
    <submittedName>
        <fullName evidence="7">TetR family transcriptional regulator</fullName>
    </submittedName>
</protein>
<dbReference type="AlphaFoldDB" id="A0A919R671"/>
<proteinExistence type="predicted"/>
<dbReference type="PRINTS" id="PR00455">
    <property type="entry name" value="HTHTETR"/>
</dbReference>
<evidence type="ECO:0000256" key="3">
    <source>
        <dbReference type="ARBA" id="ARBA00023163"/>
    </source>
</evidence>
<dbReference type="SUPFAM" id="SSF46689">
    <property type="entry name" value="Homeodomain-like"/>
    <property type="match status" value="1"/>
</dbReference>
<keyword evidence="8" id="KW-1185">Reference proteome</keyword>
<dbReference type="PANTHER" id="PTHR30055:SF234">
    <property type="entry name" value="HTH-TYPE TRANSCRIPTIONAL REGULATOR BETI"/>
    <property type="match status" value="1"/>
</dbReference>
<dbReference type="Proteomes" id="UP000655287">
    <property type="component" value="Unassembled WGS sequence"/>
</dbReference>
<evidence type="ECO:0000256" key="4">
    <source>
        <dbReference type="PROSITE-ProRule" id="PRU00335"/>
    </source>
</evidence>
<dbReference type="Pfam" id="PF21597">
    <property type="entry name" value="TetR_C_43"/>
    <property type="match status" value="1"/>
</dbReference>
<dbReference type="InterPro" id="IPR001647">
    <property type="entry name" value="HTH_TetR"/>
</dbReference>
<evidence type="ECO:0000259" key="6">
    <source>
        <dbReference type="PROSITE" id="PS50977"/>
    </source>
</evidence>
<organism evidence="7 8">
    <name type="scientific">Sphaerisporangium rufum</name>
    <dbReference type="NCBI Taxonomy" id="1381558"/>
    <lineage>
        <taxon>Bacteria</taxon>
        <taxon>Bacillati</taxon>
        <taxon>Actinomycetota</taxon>
        <taxon>Actinomycetes</taxon>
        <taxon>Streptosporangiales</taxon>
        <taxon>Streptosporangiaceae</taxon>
        <taxon>Sphaerisporangium</taxon>
    </lineage>
</organism>
<dbReference type="Pfam" id="PF00440">
    <property type="entry name" value="TetR_N"/>
    <property type="match status" value="1"/>
</dbReference>
<name>A0A919R671_9ACTN</name>
<comment type="caution">
    <text evidence="7">The sequence shown here is derived from an EMBL/GenBank/DDBJ whole genome shotgun (WGS) entry which is preliminary data.</text>
</comment>
<evidence type="ECO:0000313" key="7">
    <source>
        <dbReference type="EMBL" id="GII77887.1"/>
    </source>
</evidence>
<gene>
    <name evidence="7" type="ORF">Sru01_28690</name>
</gene>
<feature type="domain" description="HTH tetR-type" evidence="6">
    <location>
        <begin position="15"/>
        <end position="74"/>
    </location>
</feature>
<feature type="DNA-binding region" description="H-T-H motif" evidence="4">
    <location>
        <begin position="37"/>
        <end position="56"/>
    </location>
</feature>
<dbReference type="InterPro" id="IPR050109">
    <property type="entry name" value="HTH-type_TetR-like_transc_reg"/>
</dbReference>
<evidence type="ECO:0000256" key="5">
    <source>
        <dbReference type="SAM" id="MobiDB-lite"/>
    </source>
</evidence>
<dbReference type="PANTHER" id="PTHR30055">
    <property type="entry name" value="HTH-TYPE TRANSCRIPTIONAL REGULATOR RUTR"/>
    <property type="match status" value="1"/>
</dbReference>
<dbReference type="GO" id="GO:0000976">
    <property type="term" value="F:transcription cis-regulatory region binding"/>
    <property type="evidence" value="ECO:0007669"/>
    <property type="project" value="TreeGrafter"/>
</dbReference>
<keyword evidence="3" id="KW-0804">Transcription</keyword>
<dbReference type="InterPro" id="IPR049445">
    <property type="entry name" value="TetR_SbtR-like_C"/>
</dbReference>
<accession>A0A919R671</accession>
<dbReference type="EMBL" id="BOOU01000042">
    <property type="protein sequence ID" value="GII77887.1"/>
    <property type="molecule type" value="Genomic_DNA"/>
</dbReference>
<evidence type="ECO:0000313" key="8">
    <source>
        <dbReference type="Proteomes" id="UP000655287"/>
    </source>
</evidence>
<dbReference type="GO" id="GO:0003700">
    <property type="term" value="F:DNA-binding transcription factor activity"/>
    <property type="evidence" value="ECO:0007669"/>
    <property type="project" value="TreeGrafter"/>
</dbReference>
<reference evidence="7" key="1">
    <citation type="submission" date="2021-01" db="EMBL/GenBank/DDBJ databases">
        <title>Whole genome shotgun sequence of Sphaerisporangium rufum NBRC 109079.</title>
        <authorList>
            <person name="Komaki H."/>
            <person name="Tamura T."/>
        </authorList>
    </citation>
    <scope>NUCLEOTIDE SEQUENCE</scope>
    <source>
        <strain evidence="7">NBRC 109079</strain>
    </source>
</reference>
<dbReference type="Gene3D" id="1.10.357.10">
    <property type="entry name" value="Tetracycline Repressor, domain 2"/>
    <property type="match status" value="1"/>
</dbReference>
<dbReference type="PROSITE" id="PS50977">
    <property type="entry name" value="HTH_TETR_2"/>
    <property type="match status" value="1"/>
</dbReference>
<dbReference type="SUPFAM" id="SSF48498">
    <property type="entry name" value="Tetracyclin repressor-like, C-terminal domain"/>
    <property type="match status" value="1"/>
</dbReference>